<keyword evidence="1" id="KW-1015">Disulfide bond</keyword>
<dbReference type="Pfam" id="PF00610">
    <property type="entry name" value="DEP"/>
    <property type="match status" value="1"/>
</dbReference>
<organism evidence="5">
    <name type="scientific">Ditylum brightwellii</name>
    <dbReference type="NCBI Taxonomy" id="49249"/>
    <lineage>
        <taxon>Eukaryota</taxon>
        <taxon>Sar</taxon>
        <taxon>Stramenopiles</taxon>
        <taxon>Ochrophyta</taxon>
        <taxon>Bacillariophyta</taxon>
        <taxon>Mediophyceae</taxon>
        <taxon>Lithodesmiophycidae</taxon>
        <taxon>Lithodesmiales</taxon>
        <taxon>Lithodesmiaceae</taxon>
        <taxon>Ditylum</taxon>
    </lineage>
</organism>
<dbReference type="InterPro" id="IPR036390">
    <property type="entry name" value="WH_DNA-bd_sf"/>
</dbReference>
<protein>
    <recommendedName>
        <fullName evidence="4">DEP domain-containing protein</fullName>
    </recommendedName>
</protein>
<dbReference type="InterPro" id="IPR036388">
    <property type="entry name" value="WH-like_DNA-bd_sf"/>
</dbReference>
<dbReference type="InterPro" id="IPR036249">
    <property type="entry name" value="Thioredoxin-like_sf"/>
</dbReference>
<accession>A0A6U3RU95</accession>
<dbReference type="PANTHER" id="PTHR46361">
    <property type="entry name" value="ELECTRON CARRIER/ PROTEIN DISULFIDE OXIDOREDUCTASE"/>
    <property type="match status" value="1"/>
</dbReference>
<dbReference type="PROSITE" id="PS00195">
    <property type="entry name" value="GLUTAREDOXIN_1"/>
    <property type="match status" value="1"/>
</dbReference>
<dbReference type="InterPro" id="IPR011767">
    <property type="entry name" value="GLR_AS"/>
</dbReference>
<reference evidence="5" key="1">
    <citation type="submission" date="2021-01" db="EMBL/GenBank/DDBJ databases">
        <authorList>
            <person name="Corre E."/>
            <person name="Pelletier E."/>
            <person name="Niang G."/>
            <person name="Scheremetjew M."/>
            <person name="Finn R."/>
            <person name="Kale V."/>
            <person name="Holt S."/>
            <person name="Cochrane G."/>
            <person name="Meng A."/>
            <person name="Brown T."/>
            <person name="Cohen L."/>
        </authorList>
    </citation>
    <scope>NUCLEOTIDE SEQUENCE</scope>
    <source>
        <strain evidence="5">Pop2</strain>
    </source>
</reference>
<feature type="domain" description="DEP" evidence="4">
    <location>
        <begin position="163"/>
        <end position="222"/>
    </location>
</feature>
<evidence type="ECO:0000313" key="5">
    <source>
        <dbReference type="EMBL" id="CAD9333852.1"/>
    </source>
</evidence>
<proteinExistence type="predicted"/>
<dbReference type="InterPro" id="IPR006869">
    <property type="entry name" value="DUF547"/>
</dbReference>
<dbReference type="CDD" id="cd04371">
    <property type="entry name" value="DEP"/>
    <property type="match status" value="1"/>
</dbReference>
<feature type="region of interest" description="Disordered" evidence="3">
    <location>
        <begin position="94"/>
        <end position="130"/>
    </location>
</feature>
<dbReference type="Gene3D" id="3.40.30.10">
    <property type="entry name" value="Glutaredoxin"/>
    <property type="match status" value="1"/>
</dbReference>
<dbReference type="Pfam" id="PF04784">
    <property type="entry name" value="DUF547"/>
    <property type="match status" value="1"/>
</dbReference>
<sequence>MEKGRVTIFALTECPHCKRAKGALTKRGIPYQEISLSTHPSKRTDMLSLADRLSVPQVFFNEKHIGGADETLALLEKWDEEGLYPTALERYQKEVESQPGPTDPRLAIPTTPPVVEKPPPPRNESEDMIKLPGADGQTVTVFEIIKTLIKKMPCKDLSYRLKTYKNSFKGSEGVKFFMMHYGLSDVKEAVSFGQMLQKRKILDHVTMDHDFDNNDNFFRIQPYMKPKVLNSFRVWVDRVESDAMALLNRLNKLMGSIISKATDGNGYVDYLAAAEDEKYFTFEENVCELQGVSMASMDDKTKLAFGINLYNLMIKYAFIKLGTPDSDLARDSFFSNVSINIGGDVLSFKGLENGILRGNKRPPYALSAPFSKGDPRLKLALPKVDPRIHFALNCGAKSCPPVKKFTVDAIEEELRIVALAFCEQSDNVIVDDDKCELHLSTILNWYQSDFAESKSALPKAVVNYLRGDSKEKLQKMIESKKVIKVKFTKYDWGTNALKSKTYSSNFLQA</sequence>
<evidence type="ECO:0000256" key="3">
    <source>
        <dbReference type="SAM" id="MobiDB-lite"/>
    </source>
</evidence>
<dbReference type="InterPro" id="IPR000591">
    <property type="entry name" value="DEP_dom"/>
</dbReference>
<dbReference type="InterPro" id="IPR002109">
    <property type="entry name" value="Glutaredoxin"/>
</dbReference>
<dbReference type="SUPFAM" id="SSF46785">
    <property type="entry name" value="Winged helix' DNA-binding domain"/>
    <property type="match status" value="1"/>
</dbReference>
<evidence type="ECO:0000259" key="4">
    <source>
        <dbReference type="PROSITE" id="PS50186"/>
    </source>
</evidence>
<feature type="compositionally biased region" description="Pro residues" evidence="3">
    <location>
        <begin position="110"/>
        <end position="122"/>
    </location>
</feature>
<evidence type="ECO:0000256" key="1">
    <source>
        <dbReference type="ARBA" id="ARBA00023157"/>
    </source>
</evidence>
<name>A0A6U3RU95_9STRA</name>
<dbReference type="InterPro" id="IPR014025">
    <property type="entry name" value="Glutaredoxin_subgr"/>
</dbReference>
<dbReference type="GO" id="GO:0035556">
    <property type="term" value="P:intracellular signal transduction"/>
    <property type="evidence" value="ECO:0007669"/>
    <property type="project" value="InterPro"/>
</dbReference>
<dbReference type="PROSITE" id="PS51354">
    <property type="entry name" value="GLUTAREDOXIN_2"/>
    <property type="match status" value="1"/>
</dbReference>
<evidence type="ECO:0000256" key="2">
    <source>
        <dbReference type="ARBA" id="ARBA00023284"/>
    </source>
</evidence>
<dbReference type="PROSITE" id="PS50186">
    <property type="entry name" value="DEP"/>
    <property type="match status" value="1"/>
</dbReference>
<dbReference type="SUPFAM" id="SSF52833">
    <property type="entry name" value="Thioredoxin-like"/>
    <property type="match status" value="1"/>
</dbReference>
<dbReference type="SMART" id="SM00049">
    <property type="entry name" value="DEP"/>
    <property type="match status" value="1"/>
</dbReference>
<dbReference type="PRINTS" id="PR00160">
    <property type="entry name" value="GLUTAREDOXIN"/>
</dbReference>
<dbReference type="PANTHER" id="PTHR46361:SF3">
    <property type="entry name" value="ELECTRON CARRIER_ PROTEIN DISULFIDE OXIDOREDUCTASE"/>
    <property type="match status" value="1"/>
</dbReference>
<dbReference type="AlphaFoldDB" id="A0A6U3RU95"/>
<keyword evidence="2" id="KW-0676">Redox-active center</keyword>
<dbReference type="Gene3D" id="1.10.10.10">
    <property type="entry name" value="Winged helix-like DNA-binding domain superfamily/Winged helix DNA-binding domain"/>
    <property type="match status" value="1"/>
</dbReference>
<dbReference type="EMBL" id="HBGN01020407">
    <property type="protein sequence ID" value="CAD9333852.1"/>
    <property type="molecule type" value="Transcribed_RNA"/>
</dbReference>
<dbReference type="Pfam" id="PF00462">
    <property type="entry name" value="Glutaredoxin"/>
    <property type="match status" value="1"/>
</dbReference>
<gene>
    <name evidence="5" type="ORF">DBRI1063_LOCUS13014</name>
</gene>